<accession>W1PET9</accession>
<name>W1PET9_AMBTC</name>
<protein>
    <submittedName>
        <fullName evidence="1">Uncharacterized protein</fullName>
    </submittedName>
</protein>
<dbReference type="HOGENOM" id="CLU_181027_0_0_1"/>
<keyword evidence="2" id="KW-1185">Reference proteome</keyword>
<evidence type="ECO:0000313" key="1">
    <source>
        <dbReference type="EMBL" id="ERN08487.1"/>
    </source>
</evidence>
<organism evidence="1 2">
    <name type="scientific">Amborella trichopoda</name>
    <dbReference type="NCBI Taxonomy" id="13333"/>
    <lineage>
        <taxon>Eukaryota</taxon>
        <taxon>Viridiplantae</taxon>
        <taxon>Streptophyta</taxon>
        <taxon>Embryophyta</taxon>
        <taxon>Tracheophyta</taxon>
        <taxon>Spermatophyta</taxon>
        <taxon>Magnoliopsida</taxon>
        <taxon>Amborellales</taxon>
        <taxon>Amborellaceae</taxon>
        <taxon>Amborella</taxon>
    </lineage>
</organism>
<dbReference type="EMBL" id="KI393323">
    <property type="protein sequence ID" value="ERN08487.1"/>
    <property type="molecule type" value="Genomic_DNA"/>
</dbReference>
<reference evidence="2" key="1">
    <citation type="journal article" date="2013" name="Science">
        <title>The Amborella genome and the evolution of flowering plants.</title>
        <authorList>
            <consortium name="Amborella Genome Project"/>
        </authorList>
    </citation>
    <scope>NUCLEOTIDE SEQUENCE [LARGE SCALE GENOMIC DNA]</scope>
</reference>
<evidence type="ECO:0000313" key="2">
    <source>
        <dbReference type="Proteomes" id="UP000017836"/>
    </source>
</evidence>
<gene>
    <name evidence="1" type="ORF">AMTR_s00152p00042360</name>
</gene>
<dbReference type="AlphaFoldDB" id="W1PET9"/>
<proteinExistence type="predicted"/>
<dbReference type="Gramene" id="ERN08487">
    <property type="protein sequence ID" value="ERN08487"/>
    <property type="gene ID" value="AMTR_s00152p00042360"/>
</dbReference>
<dbReference type="Proteomes" id="UP000017836">
    <property type="component" value="Unassembled WGS sequence"/>
</dbReference>
<sequence>MCIVFVAPCATRVTETGVWRDVPVDLIDTLSSELCTAEFCARKSVVLVSAVRSDVKGTHGRELRVVEYCARQSTVPSSAVCLAMKGAHDKELCATEYCAW</sequence>